<dbReference type="NCBIfam" id="TIGR03696">
    <property type="entry name" value="Rhs_assc_core"/>
    <property type="match status" value="1"/>
</dbReference>
<dbReference type="InterPro" id="IPR001826">
    <property type="entry name" value="RHS"/>
</dbReference>
<dbReference type="Pfam" id="PF20148">
    <property type="entry name" value="DUF6531"/>
    <property type="match status" value="1"/>
</dbReference>
<evidence type="ECO:0000259" key="7">
    <source>
        <dbReference type="Pfam" id="PF25023"/>
    </source>
</evidence>
<evidence type="ECO:0000313" key="9">
    <source>
        <dbReference type="Proteomes" id="UP000472335"/>
    </source>
</evidence>
<comment type="caution">
    <text evidence="8">The sequence shown here is derived from an EMBL/GenBank/DDBJ whole genome shotgun (WGS) entry which is preliminary data.</text>
</comment>
<dbReference type="InterPro" id="IPR045351">
    <property type="entry name" value="DUF6531"/>
</dbReference>
<keyword evidence="2" id="KW-0175">Coiled coil</keyword>
<feature type="region of interest" description="Disordered" evidence="3">
    <location>
        <begin position="141"/>
        <end position="187"/>
    </location>
</feature>
<organism evidence="8 9">
    <name type="scientific">Streptomyces scabichelini</name>
    <dbReference type="NCBI Taxonomy" id="2711217"/>
    <lineage>
        <taxon>Bacteria</taxon>
        <taxon>Bacillati</taxon>
        <taxon>Actinomycetota</taxon>
        <taxon>Actinomycetes</taxon>
        <taxon>Kitasatosporales</taxon>
        <taxon>Streptomycetaceae</taxon>
        <taxon>Streptomyces</taxon>
    </lineage>
</organism>
<dbReference type="EMBL" id="JAAKZY010000131">
    <property type="protein sequence ID" value="NGO12210.1"/>
    <property type="molecule type" value="Genomic_DNA"/>
</dbReference>
<dbReference type="InterPro" id="IPR050708">
    <property type="entry name" value="T6SS_VgrG/RHS"/>
</dbReference>
<feature type="compositionally biased region" description="Polar residues" evidence="3">
    <location>
        <begin position="169"/>
        <end position="186"/>
    </location>
</feature>
<dbReference type="InterPro" id="IPR022385">
    <property type="entry name" value="Rhs_assc_core"/>
</dbReference>
<dbReference type="InterPro" id="IPR056823">
    <property type="entry name" value="TEN-like_YD-shell"/>
</dbReference>
<keyword evidence="4" id="KW-1133">Transmembrane helix</keyword>
<dbReference type="InterPro" id="IPR006530">
    <property type="entry name" value="YD"/>
</dbReference>
<protein>
    <submittedName>
        <fullName evidence="8">Rhs protein</fullName>
    </submittedName>
</protein>
<proteinExistence type="predicted"/>
<evidence type="ECO:0000259" key="5">
    <source>
        <dbReference type="Pfam" id="PF03527"/>
    </source>
</evidence>
<dbReference type="Pfam" id="PF25023">
    <property type="entry name" value="TEN_YD-shell"/>
    <property type="match status" value="2"/>
</dbReference>
<evidence type="ECO:0000256" key="4">
    <source>
        <dbReference type="SAM" id="Phobius"/>
    </source>
</evidence>
<feature type="compositionally biased region" description="Basic and acidic residues" evidence="3">
    <location>
        <begin position="141"/>
        <end position="167"/>
    </location>
</feature>
<dbReference type="SUPFAM" id="SSF63829">
    <property type="entry name" value="Calcium-dependent phosphotriesterase"/>
    <property type="match status" value="1"/>
</dbReference>
<evidence type="ECO:0000313" key="8">
    <source>
        <dbReference type="EMBL" id="NGO12210.1"/>
    </source>
</evidence>
<keyword evidence="4" id="KW-0472">Membrane</keyword>
<dbReference type="PANTHER" id="PTHR32305">
    <property type="match status" value="1"/>
</dbReference>
<sequence>MAGYRPTDWHVLDLDKDPTPGDPQRVRSLAKSLHDFADDVQDALRLVKGMAEEDAVLTMVGKTADVFRDEFSGVPKNLKKLKKSYDLAGDALAAYWPKLERAQALADKALVKGREAQADLASAKSRLSTADSWVTRATKEADKYKDDPGSAGKDVPKPDESKVRAATRDATNAKSAQTSAQTDVTSAQSALDAAKKMAADARQMREDAAREAKNKLEEASDAGIQNRKWYEEVGDWVSDNWDTIVTVCKVVVAVLGIVAMIIGGPILGAIVLVAALVVLADTLNKYAKGQASLWDVAFAALDCIPGMKGLTTLGGLAKGMKAFGKTGLKGMTMGVKGLGKGARSMGREMKKLFCRTDPVDVATGEVVMSAKDVALAGVFPLILERHYRTSVRSGRWFGPSWASTIDQRLIIDQDGVRFTADDGMVLYYPVPEPDVPIEPVEGPRWQLHWDGTAAGTMTIHQPDSGRTLYFRPLPGRSPAELPIAAIADRNGNAMRIEYGADGAPREVVHDGGYRVGLTVDQGRITALGLLSAPGQPTLLRYDYDETGNLSAVYNSSGLPLKLDYDQQRRITRWEDRNGTWYRYRYDSAGRCIHAVGSDRILEYTFDYDERLNVTLVTDSLGFTTRYEFNDAYQLISETDALGNSTVREWDRYDRVQSVVDPLGYQTSYEYDAGGNLATLTRPDGREIKAEYNAFHLPEVVVGTDGATWRNEYDARGNIVRSEDPAGNAKTFVYNTQGHLVESVNALGESLGMATNAAGLPLAITDPLGNTTAYSYDAFGRVIRVKDPLEGVTTLAWSLEGKVVRRVSPDGAEELNAYDPEGNLRRYTDPAGGVTRFESSHFDRLAAKVNPDGTRYEFSYDTELQLRQVTNPAGLTWHYEYDATGGLVGERDFNGRLVSYIRDAAGRLASRTNGAGEVSHYTRDAFGNVVEQRNEHDGVGGVTRFAYDAANRMTSAANNSAVVAVQYDILGNVISETCNDRVTAYAYDQLGRRTQRTTPSGLVSSIAYDEAGRLATLGGPGQHIGFSYDALGRETQRQWGAGVSLAQSWTDGHQLASQVLVAGAPSSSQLQPVRRERSFAYRADGYLTDIRDSYAGHQHFTLDQVGHVTAVQGQGWSEAYAHDASGNLTYATWEQESSTSQPSSPSTAPQNITYSGTLLRRSGRSVYEYDGQGRVIRHTRRLLSGGKRTWQFHWDADDRITGVVTPDGTNWRYLYDPLGRRIGKQQLDPNGSAVVQETTFTWDADRIIEEETTRDSREDRHITTWDWAPDTYRPVAQTDRVLPLADAPQEEIDQRFYAIVTDLVGAPTELVDDTGNVAWKSRATLWGADRKEQNNSANCPLRFPGQYHDDETGLHYNNFRYYDPETAGYRSPDPLGLSASPNQHAYVPNPQTWADPLGLRCTPPSDAQLLADARAIHDAVRIGRSPIGARIAHQRMTVVTGDLNGELVYSVNHNMTAPAVRETAERLGYRRVNGIRYTGADSTDAEQVMFNAIDAGDLPSTGRMAPSRPACGPERQDCRGRFDDYPDIRLIE</sequence>
<keyword evidence="4" id="KW-0812">Transmembrane</keyword>
<reference evidence="8 9" key="1">
    <citation type="submission" date="2020-02" db="EMBL/GenBank/DDBJ databases">
        <title>Whole-genome analyses of novel actinobacteria.</title>
        <authorList>
            <person name="Sahin N."/>
            <person name="Gencbay T."/>
        </authorList>
    </citation>
    <scope>NUCLEOTIDE SEQUENCE [LARGE SCALE GENOMIC DNA]</scope>
    <source>
        <strain evidence="8 9">HC44</strain>
    </source>
</reference>
<gene>
    <name evidence="8" type="ORF">G5C60_32550</name>
</gene>
<evidence type="ECO:0000259" key="6">
    <source>
        <dbReference type="Pfam" id="PF20148"/>
    </source>
</evidence>
<name>A0A6G4VEF7_9ACTN</name>
<evidence type="ECO:0000256" key="2">
    <source>
        <dbReference type="SAM" id="Coils"/>
    </source>
</evidence>
<keyword evidence="1" id="KW-0677">Repeat</keyword>
<feature type="transmembrane region" description="Helical" evidence="4">
    <location>
        <begin position="250"/>
        <end position="280"/>
    </location>
</feature>
<feature type="coiled-coil region" evidence="2">
    <location>
        <begin position="191"/>
        <end position="222"/>
    </location>
</feature>
<dbReference type="InterPro" id="IPR031325">
    <property type="entry name" value="RHS_repeat"/>
</dbReference>
<evidence type="ECO:0000256" key="3">
    <source>
        <dbReference type="SAM" id="MobiDB-lite"/>
    </source>
</evidence>
<dbReference type="RefSeq" id="WP_165264603.1">
    <property type="nucleotide sequence ID" value="NZ_JAAKZY010000131.1"/>
</dbReference>
<dbReference type="NCBIfam" id="TIGR01643">
    <property type="entry name" value="YD_repeat_2x"/>
    <property type="match status" value="10"/>
</dbReference>
<keyword evidence="9" id="KW-1185">Reference proteome</keyword>
<feature type="domain" description="Teneurin-like YD-shell" evidence="7">
    <location>
        <begin position="603"/>
        <end position="784"/>
    </location>
</feature>
<dbReference type="Pfam" id="PF05593">
    <property type="entry name" value="RHS_repeat"/>
    <property type="match status" value="3"/>
</dbReference>
<dbReference type="Gene3D" id="2.180.10.10">
    <property type="entry name" value="RHS repeat-associated core"/>
    <property type="match status" value="3"/>
</dbReference>
<dbReference type="PANTHER" id="PTHR32305:SF15">
    <property type="entry name" value="PROTEIN RHSA-RELATED"/>
    <property type="match status" value="1"/>
</dbReference>
<dbReference type="Pfam" id="PF03527">
    <property type="entry name" value="RHS"/>
    <property type="match status" value="1"/>
</dbReference>
<feature type="domain" description="Teneurin-like YD-shell" evidence="7">
    <location>
        <begin position="903"/>
        <end position="1042"/>
    </location>
</feature>
<accession>A0A6G4VEF7</accession>
<evidence type="ECO:0000256" key="1">
    <source>
        <dbReference type="ARBA" id="ARBA00022737"/>
    </source>
</evidence>
<dbReference type="Proteomes" id="UP000472335">
    <property type="component" value="Unassembled WGS sequence"/>
</dbReference>
<feature type="domain" description="RHS protein conserved region" evidence="5">
    <location>
        <begin position="1298"/>
        <end position="1331"/>
    </location>
</feature>
<feature type="domain" description="DUF6531" evidence="6">
    <location>
        <begin position="357"/>
        <end position="428"/>
    </location>
</feature>